<dbReference type="Proteomes" id="UP000653127">
    <property type="component" value="Unassembled WGS sequence"/>
</dbReference>
<feature type="chain" id="PRO_5037295696" evidence="1">
    <location>
        <begin position="24"/>
        <end position="367"/>
    </location>
</feature>
<proteinExistence type="predicted"/>
<keyword evidence="1" id="KW-0732">Signal</keyword>
<reference evidence="2" key="1">
    <citation type="submission" date="2020-08" db="EMBL/GenBank/DDBJ databases">
        <title>Genome public.</title>
        <authorList>
            <person name="Liu C."/>
            <person name="Sun Q."/>
        </authorList>
    </citation>
    <scope>NUCLEOTIDE SEQUENCE</scope>
    <source>
        <strain evidence="2">NSJ-31</strain>
    </source>
</reference>
<feature type="signal peptide" evidence="1">
    <location>
        <begin position="1"/>
        <end position="23"/>
    </location>
</feature>
<name>A0A926DZ81_9FIRM</name>
<dbReference type="EMBL" id="JACRST010000006">
    <property type="protein sequence ID" value="MBC8546522.1"/>
    <property type="molecule type" value="Genomic_DNA"/>
</dbReference>
<evidence type="ECO:0000313" key="3">
    <source>
        <dbReference type="Proteomes" id="UP000653127"/>
    </source>
</evidence>
<dbReference type="AlphaFoldDB" id="A0A926DZ81"/>
<comment type="caution">
    <text evidence="2">The sequence shown here is derived from an EMBL/GenBank/DDBJ whole genome shotgun (WGS) entry which is preliminary data.</text>
</comment>
<dbReference type="RefSeq" id="WP_249282599.1">
    <property type="nucleotide sequence ID" value="NZ_JACRST010000006.1"/>
</dbReference>
<keyword evidence="3" id="KW-1185">Reference proteome</keyword>
<organism evidence="2 3">
    <name type="scientific">Ligaoa zhengdingensis</name>
    <dbReference type="NCBI Taxonomy" id="2763658"/>
    <lineage>
        <taxon>Bacteria</taxon>
        <taxon>Bacillati</taxon>
        <taxon>Bacillota</taxon>
        <taxon>Clostridia</taxon>
        <taxon>Eubacteriales</taxon>
        <taxon>Oscillospiraceae</taxon>
        <taxon>Ligaoa</taxon>
    </lineage>
</organism>
<gene>
    <name evidence="2" type="ORF">H8711_06190</name>
</gene>
<accession>A0A926DZ81</accession>
<protein>
    <submittedName>
        <fullName evidence="2">Uncharacterized protein</fullName>
    </submittedName>
</protein>
<evidence type="ECO:0000256" key="1">
    <source>
        <dbReference type="SAM" id="SignalP"/>
    </source>
</evidence>
<sequence length="367" mass="40053">MKKWIFSLFAAAVLAGAAVTAQAAPGDAPVWLWVSPAVMTYDEEAEAMSLEGPLGQIDLAANTTYYVPLTLSDGSVKEADITDHFKILSDIGEGKGYISSEITAVAKRIKSGGRQGKALFLQFSTDDRFQMEEVDYELGITIYEKKPDRYAVMGAEDRIWEATLSGTVGYGTDSAGFYTTLVDERPVVTFDEDLKEYELSFDDKAVFLVGGPQNRDLFLRLDDGVPAALEEKYPEADMTAVLFAGNNKTFRKSGILTIPAEMIEGKDGRRTAPYLYSYEDGKLGEVKGVSYDDVAEEFVIKTNILGNYIISDTELATGVVQQPVQTPLDDDWIPEGVEPNPNTGDVVWPAGLVALLPCAAVLLPHKK</sequence>
<evidence type="ECO:0000313" key="2">
    <source>
        <dbReference type="EMBL" id="MBC8546522.1"/>
    </source>
</evidence>